<organism evidence="1 2">
    <name type="scientific">Stentor coeruleus</name>
    <dbReference type="NCBI Taxonomy" id="5963"/>
    <lineage>
        <taxon>Eukaryota</taxon>
        <taxon>Sar</taxon>
        <taxon>Alveolata</taxon>
        <taxon>Ciliophora</taxon>
        <taxon>Postciliodesmatophora</taxon>
        <taxon>Heterotrichea</taxon>
        <taxon>Heterotrichida</taxon>
        <taxon>Stentoridae</taxon>
        <taxon>Stentor</taxon>
    </lineage>
</organism>
<proteinExistence type="predicted"/>
<name>A0A1R2C3D4_9CILI</name>
<evidence type="ECO:0000313" key="1">
    <source>
        <dbReference type="EMBL" id="OMJ83533.1"/>
    </source>
</evidence>
<comment type="caution">
    <text evidence="1">The sequence shown here is derived from an EMBL/GenBank/DDBJ whole genome shotgun (WGS) entry which is preliminary data.</text>
</comment>
<accession>A0A1R2C3D4</accession>
<dbReference type="EMBL" id="MPUH01000300">
    <property type="protein sequence ID" value="OMJ83533.1"/>
    <property type="molecule type" value="Genomic_DNA"/>
</dbReference>
<sequence length="312" mass="36372">MDYNCLSSSSTSKSYKIIRVKKRVRNLNCYKIEDDLALEKQEKFTQFFENPTEVAQSLSPVFDKFGKLNPRSIIGPQSLFATKEQGKIFRRPSVTKRYSFKSPGPKKKIEDVIDYQSRFTEALSKIESAKINSSQNENEIYTSLSPREQKIMKRQTDVLQNFVKTQRYWKELEKGLAEKSNKNEDKLLTSIPYSNKKQSDIDKKSSELYHPHRQNGLLWYMNLRQNSDEMKSETYLRVGPDINGLYTRIKKSACETVKASNNYREKSPEFQVIGVEKLALEIEAVNKVGFERLNIQLLNNQKCDEIITEHHK</sequence>
<keyword evidence="2" id="KW-1185">Reference proteome</keyword>
<gene>
    <name evidence="1" type="ORF">SteCoe_15495</name>
</gene>
<dbReference type="Proteomes" id="UP000187209">
    <property type="component" value="Unassembled WGS sequence"/>
</dbReference>
<reference evidence="1 2" key="1">
    <citation type="submission" date="2016-11" db="EMBL/GenBank/DDBJ databases">
        <title>The macronuclear genome of Stentor coeruleus: a giant cell with tiny introns.</title>
        <authorList>
            <person name="Slabodnick M."/>
            <person name="Ruby J.G."/>
            <person name="Reiff S.B."/>
            <person name="Swart E.C."/>
            <person name="Gosai S."/>
            <person name="Prabakaran S."/>
            <person name="Witkowska E."/>
            <person name="Larue G.E."/>
            <person name="Fisher S."/>
            <person name="Freeman R.M."/>
            <person name="Gunawardena J."/>
            <person name="Chu W."/>
            <person name="Stover N.A."/>
            <person name="Gregory B.D."/>
            <person name="Nowacki M."/>
            <person name="Derisi J."/>
            <person name="Roy S.W."/>
            <person name="Marshall W.F."/>
            <person name="Sood P."/>
        </authorList>
    </citation>
    <scope>NUCLEOTIDE SEQUENCE [LARGE SCALE GENOMIC DNA]</scope>
    <source>
        <strain evidence="1">WM001</strain>
    </source>
</reference>
<protein>
    <submittedName>
        <fullName evidence="1">Uncharacterized protein</fullName>
    </submittedName>
</protein>
<evidence type="ECO:0000313" key="2">
    <source>
        <dbReference type="Proteomes" id="UP000187209"/>
    </source>
</evidence>
<dbReference type="AlphaFoldDB" id="A0A1R2C3D4"/>